<sequence>MRLAAEGYNRIPLARETLADFDAPRVDGQCAWVQVMAQ</sequence>
<proteinExistence type="predicted"/>
<dbReference type="AlphaFoldDB" id="A0A656GLY2"/>
<comment type="caution">
    <text evidence="1">The sequence shown here is derived from an EMBL/GenBank/DDBJ whole genome shotgun (WGS) entry which is preliminary data.</text>
</comment>
<feature type="non-terminal residue" evidence="1">
    <location>
        <position position="38"/>
    </location>
</feature>
<reference evidence="1 2" key="1">
    <citation type="journal article" date="2011" name="PLoS Pathog.">
        <title>Dynamic evolution of pathogenicity revealed by sequencing and comparative genomics of 19 Pseudomonas syringae isolates.</title>
        <authorList>
            <person name="Baltrus D.A."/>
            <person name="Nishimura M.T."/>
            <person name="Romanchuk A."/>
            <person name="Chang J.H."/>
            <person name="Mukhtar M.S."/>
            <person name="Cherkis K."/>
            <person name="Roach J."/>
            <person name="Grant S.R."/>
            <person name="Jones C.D."/>
            <person name="Dangl J.L."/>
        </authorList>
    </citation>
    <scope>NUCLEOTIDE SEQUENCE [LARGE SCALE GENOMIC DNA]</scope>
    <source>
        <strain evidence="1 2">301020</strain>
    </source>
</reference>
<organism evidence="1 2">
    <name type="scientific">Pseudomonas amygdali pv. mori str. 301020</name>
    <dbReference type="NCBI Taxonomy" id="629261"/>
    <lineage>
        <taxon>Bacteria</taxon>
        <taxon>Pseudomonadati</taxon>
        <taxon>Pseudomonadota</taxon>
        <taxon>Gammaproteobacteria</taxon>
        <taxon>Pseudomonadales</taxon>
        <taxon>Pseudomonadaceae</taxon>
        <taxon>Pseudomonas</taxon>
        <taxon>Pseudomonas amygdali</taxon>
    </lineage>
</organism>
<gene>
    <name evidence="1" type="ORF">PSYMO_37262</name>
</gene>
<evidence type="ECO:0000313" key="2">
    <source>
        <dbReference type="Proteomes" id="UP000003465"/>
    </source>
</evidence>
<evidence type="ECO:0000313" key="1">
    <source>
        <dbReference type="EMBL" id="EGH26823.1"/>
    </source>
</evidence>
<dbReference type="EMBL" id="AEAG01002909">
    <property type="protein sequence ID" value="EGH26823.1"/>
    <property type="molecule type" value="Genomic_DNA"/>
</dbReference>
<protein>
    <submittedName>
        <fullName evidence="1">Uncharacterized protein</fullName>
    </submittedName>
</protein>
<dbReference type="Proteomes" id="UP000003465">
    <property type="component" value="Unassembled WGS sequence"/>
</dbReference>
<name>A0A656GLY2_PSEA0</name>
<accession>A0A656GLY2</accession>